<dbReference type="GO" id="GO:0003779">
    <property type="term" value="F:actin binding"/>
    <property type="evidence" value="ECO:0007669"/>
    <property type="project" value="UniProtKB-KW"/>
</dbReference>
<dbReference type="GO" id="GO:0000146">
    <property type="term" value="F:microfilament motor activity"/>
    <property type="evidence" value="ECO:0007669"/>
    <property type="project" value="TreeGrafter"/>
</dbReference>
<feature type="domain" description="Protein kinase" evidence="8">
    <location>
        <begin position="1"/>
        <end position="81"/>
    </location>
</feature>
<gene>
    <name evidence="9" type="ORF">AV274_3101</name>
</gene>
<evidence type="ECO:0000256" key="3">
    <source>
        <dbReference type="ARBA" id="ARBA00022490"/>
    </source>
</evidence>
<evidence type="ECO:0000256" key="2">
    <source>
        <dbReference type="ARBA" id="ARBA00004316"/>
    </source>
</evidence>
<dbReference type="PANTHER" id="PTHR46256:SF3">
    <property type="entry name" value="MYOSIN MOTOR DOMAIN-CONTAINING PROTEIN"/>
    <property type="match status" value="1"/>
</dbReference>
<dbReference type="STRING" id="478820.A0A196SFU6"/>
<dbReference type="Gene3D" id="3.80.10.10">
    <property type="entry name" value="Ribonuclease Inhibitor"/>
    <property type="match status" value="2"/>
</dbReference>
<dbReference type="InterPro" id="IPR000719">
    <property type="entry name" value="Prot_kinase_dom"/>
</dbReference>
<dbReference type="GO" id="GO:0004674">
    <property type="term" value="F:protein serine/threonine kinase activity"/>
    <property type="evidence" value="ECO:0007669"/>
    <property type="project" value="TreeGrafter"/>
</dbReference>
<organism evidence="9 10">
    <name type="scientific">Blastocystis sp. subtype 1 (strain ATCC 50177 / NandII)</name>
    <dbReference type="NCBI Taxonomy" id="478820"/>
    <lineage>
        <taxon>Eukaryota</taxon>
        <taxon>Sar</taxon>
        <taxon>Stramenopiles</taxon>
        <taxon>Bigyra</taxon>
        <taxon>Opalozoa</taxon>
        <taxon>Opalinata</taxon>
        <taxon>Blastocystidae</taxon>
        <taxon>Blastocystis</taxon>
    </lineage>
</organism>
<evidence type="ECO:0000313" key="9">
    <source>
        <dbReference type="EMBL" id="OAO15191.1"/>
    </source>
</evidence>
<dbReference type="SUPFAM" id="SSF56112">
    <property type="entry name" value="Protein kinase-like (PK-like)"/>
    <property type="match status" value="1"/>
</dbReference>
<keyword evidence="3" id="KW-0963">Cytoplasm</keyword>
<evidence type="ECO:0000256" key="7">
    <source>
        <dbReference type="ARBA" id="ARBA00023273"/>
    </source>
</evidence>
<proteinExistence type="predicted"/>
<evidence type="ECO:0000259" key="8">
    <source>
        <dbReference type="PROSITE" id="PS50011"/>
    </source>
</evidence>
<dbReference type="PANTHER" id="PTHR46256">
    <property type="entry name" value="AGAP011099-PA"/>
    <property type="match status" value="1"/>
</dbReference>
<keyword evidence="7" id="KW-0966">Cell projection</keyword>
<evidence type="ECO:0000256" key="5">
    <source>
        <dbReference type="ARBA" id="ARBA00023203"/>
    </source>
</evidence>
<dbReference type="PROSITE" id="PS50011">
    <property type="entry name" value="PROTEIN_KINASE_DOM"/>
    <property type="match status" value="1"/>
</dbReference>
<sequence>MTELKSDVWSLGISLIELGDGKNPFAGKSASKIVELVCNGAPPTLSSTHWSPEYLDFVSECLVKDVKERPSVNELMDHPFVRNTIERIVNQCNSDVLLKLVKLVKSSSPIQNQSSVSDAFVIYSDADLISLSSVIQHIEVADGACSDKDIKSLNLKRCTKLISFVAHNNSLQFIKEFKLVGFSRLEIVKIESGCFSKAEQSKFEMSNCLALKSVSIGNACFVDCVSVVFENLPSLTSIDLGSDVFRGCEDKNNKLKLLGLPSLTRMIGRVRALQYVKEVEAVNLPALSDCQFISEFEYVENAKTINAGEFDLLNPLKEVQERTNMVQCKTEWDSLYNGVRVLVVASACCNEAELTVVDFSAFTCLRELNVGNECFENVMEVKIVGLTELLYVRIGERSFSKKKKWKTRSPLRCFYLKDCDNVKELVVGFYSFSDYMICAIENVPSLEVISMGDLVREHKSWCFLFASLELKNLPSLKYLLFGRDAFYNCNRLVLENLPELLSIQLGLSAFAFFNSGEDSTLILRNLPKLKSLTTPGGESWNFRSPHHIVVEDMPSLSTVYLSRENVFYYKSDMICKNITEALSCYFT</sequence>
<dbReference type="GO" id="GO:0030832">
    <property type="term" value="P:regulation of actin filament length"/>
    <property type="evidence" value="ECO:0007669"/>
    <property type="project" value="TreeGrafter"/>
</dbReference>
<evidence type="ECO:0000313" key="10">
    <source>
        <dbReference type="Proteomes" id="UP000078348"/>
    </source>
</evidence>
<comment type="caution">
    <text evidence="9">The sequence shown here is derived from an EMBL/GenBank/DDBJ whole genome shotgun (WGS) entry which is preliminary data.</text>
</comment>
<evidence type="ECO:0000256" key="6">
    <source>
        <dbReference type="ARBA" id="ARBA00023212"/>
    </source>
</evidence>
<comment type="subcellular location">
    <subcellularLocation>
        <location evidence="2">Cell projection</location>
    </subcellularLocation>
    <subcellularLocation>
        <location evidence="1">Cytoplasm</location>
        <location evidence="1">Cytoskeleton</location>
    </subcellularLocation>
</comment>
<dbReference type="Proteomes" id="UP000078348">
    <property type="component" value="Unassembled WGS sequence"/>
</dbReference>
<dbReference type="EMBL" id="LXWW01000164">
    <property type="protein sequence ID" value="OAO15191.1"/>
    <property type="molecule type" value="Genomic_DNA"/>
</dbReference>
<dbReference type="InterPro" id="IPR011009">
    <property type="entry name" value="Kinase-like_dom_sf"/>
</dbReference>
<keyword evidence="6" id="KW-0206">Cytoskeleton</keyword>
<dbReference type="OrthoDB" id="408964at2759"/>
<dbReference type="InterPro" id="IPR052409">
    <property type="entry name" value="Myosin-III_kinase_activity"/>
</dbReference>
<evidence type="ECO:0000256" key="1">
    <source>
        <dbReference type="ARBA" id="ARBA00004245"/>
    </source>
</evidence>
<evidence type="ECO:0000256" key="4">
    <source>
        <dbReference type="ARBA" id="ARBA00022737"/>
    </source>
</evidence>
<dbReference type="AlphaFoldDB" id="A0A196SFU6"/>
<accession>A0A196SFU6</accession>
<dbReference type="GO" id="GO:0005524">
    <property type="term" value="F:ATP binding"/>
    <property type="evidence" value="ECO:0007669"/>
    <property type="project" value="InterPro"/>
</dbReference>
<keyword evidence="10" id="KW-1185">Reference proteome</keyword>
<name>A0A196SFU6_BLAHN</name>
<dbReference type="GO" id="GO:0005856">
    <property type="term" value="C:cytoskeleton"/>
    <property type="evidence" value="ECO:0007669"/>
    <property type="project" value="UniProtKB-SubCell"/>
</dbReference>
<dbReference type="InterPro" id="IPR032675">
    <property type="entry name" value="LRR_dom_sf"/>
</dbReference>
<keyword evidence="4" id="KW-0677">Repeat</keyword>
<dbReference type="SUPFAM" id="SSF52058">
    <property type="entry name" value="L domain-like"/>
    <property type="match status" value="1"/>
</dbReference>
<dbReference type="Gene3D" id="1.10.510.10">
    <property type="entry name" value="Transferase(Phosphotransferase) domain 1"/>
    <property type="match status" value="1"/>
</dbReference>
<reference evidence="9 10" key="1">
    <citation type="submission" date="2016-05" db="EMBL/GenBank/DDBJ databases">
        <title>Nuclear genome of Blastocystis sp. subtype 1 NandII.</title>
        <authorList>
            <person name="Gentekaki E."/>
            <person name="Curtis B."/>
            <person name="Stairs C."/>
            <person name="Eme L."/>
            <person name="Herman E."/>
            <person name="Klimes V."/>
            <person name="Arias M.C."/>
            <person name="Elias M."/>
            <person name="Hilliou F."/>
            <person name="Klute M."/>
            <person name="Malik S.-B."/>
            <person name="Pightling A."/>
            <person name="Rachubinski R."/>
            <person name="Salas D."/>
            <person name="Schlacht A."/>
            <person name="Suga H."/>
            <person name="Archibald J."/>
            <person name="Ball S.G."/>
            <person name="Clark G."/>
            <person name="Dacks J."/>
            <person name="Van Der Giezen M."/>
            <person name="Tsaousis A."/>
            <person name="Roger A."/>
        </authorList>
    </citation>
    <scope>NUCLEOTIDE SEQUENCE [LARGE SCALE GENOMIC DNA]</scope>
    <source>
        <strain evidence="10">ATCC 50177 / NandII</strain>
    </source>
</reference>
<dbReference type="Pfam" id="PF00069">
    <property type="entry name" value="Pkinase"/>
    <property type="match status" value="1"/>
</dbReference>
<keyword evidence="5" id="KW-0009">Actin-binding</keyword>
<protein>
    <recommendedName>
        <fullName evidence="8">Protein kinase domain-containing protein</fullName>
    </recommendedName>
</protein>
<dbReference type="GO" id="GO:0042995">
    <property type="term" value="C:cell projection"/>
    <property type="evidence" value="ECO:0007669"/>
    <property type="project" value="UniProtKB-SubCell"/>
</dbReference>